<name>A0AAV8WGE1_9CUCU</name>
<feature type="signal peptide" evidence="1">
    <location>
        <begin position="1"/>
        <end position="18"/>
    </location>
</feature>
<evidence type="ECO:0000256" key="1">
    <source>
        <dbReference type="SAM" id="SignalP"/>
    </source>
</evidence>
<dbReference type="EMBL" id="JANEYG010000001">
    <property type="protein sequence ID" value="KAJ8925516.1"/>
    <property type="molecule type" value="Genomic_DNA"/>
</dbReference>
<gene>
    <name evidence="2" type="ORF">NQ315_009355</name>
</gene>
<sequence>MTSKILLLLVSLAVICLALPQKNLVEACNRPKAFKNTDVLAEYINCLKSLGDQRYGKRSQPNQLMRILHPKNYLDYEQHLNRELQELYNILKNYEKLNVE</sequence>
<dbReference type="AlphaFoldDB" id="A0AAV8WGE1"/>
<accession>A0AAV8WGE1</accession>
<reference evidence="2 3" key="1">
    <citation type="journal article" date="2023" name="Insect Mol. Biol.">
        <title>Genome sequencing provides insights into the evolution of gene families encoding plant cell wall-degrading enzymes in longhorned beetles.</title>
        <authorList>
            <person name="Shin N.R."/>
            <person name="Okamura Y."/>
            <person name="Kirsch R."/>
            <person name="Pauchet Y."/>
        </authorList>
    </citation>
    <scope>NUCLEOTIDE SEQUENCE [LARGE SCALE GENOMIC DNA]</scope>
    <source>
        <strain evidence="2">EAD_L_NR</strain>
    </source>
</reference>
<comment type="caution">
    <text evidence="2">The sequence shown here is derived from an EMBL/GenBank/DDBJ whole genome shotgun (WGS) entry which is preliminary data.</text>
</comment>
<proteinExistence type="predicted"/>
<dbReference type="Proteomes" id="UP001159042">
    <property type="component" value="Unassembled WGS sequence"/>
</dbReference>
<keyword evidence="1" id="KW-0732">Signal</keyword>
<organism evidence="2 3">
    <name type="scientific">Exocentrus adspersus</name>
    <dbReference type="NCBI Taxonomy" id="1586481"/>
    <lineage>
        <taxon>Eukaryota</taxon>
        <taxon>Metazoa</taxon>
        <taxon>Ecdysozoa</taxon>
        <taxon>Arthropoda</taxon>
        <taxon>Hexapoda</taxon>
        <taxon>Insecta</taxon>
        <taxon>Pterygota</taxon>
        <taxon>Neoptera</taxon>
        <taxon>Endopterygota</taxon>
        <taxon>Coleoptera</taxon>
        <taxon>Polyphaga</taxon>
        <taxon>Cucujiformia</taxon>
        <taxon>Chrysomeloidea</taxon>
        <taxon>Cerambycidae</taxon>
        <taxon>Lamiinae</taxon>
        <taxon>Acanthocinini</taxon>
        <taxon>Exocentrus</taxon>
    </lineage>
</organism>
<keyword evidence="3" id="KW-1185">Reference proteome</keyword>
<evidence type="ECO:0000313" key="3">
    <source>
        <dbReference type="Proteomes" id="UP001159042"/>
    </source>
</evidence>
<protein>
    <submittedName>
        <fullName evidence="2">Uncharacterized protein</fullName>
    </submittedName>
</protein>
<evidence type="ECO:0000313" key="2">
    <source>
        <dbReference type="EMBL" id="KAJ8925516.1"/>
    </source>
</evidence>
<feature type="chain" id="PRO_5043317066" evidence="1">
    <location>
        <begin position="19"/>
        <end position="100"/>
    </location>
</feature>